<name>A0AAU9TZ65_EUPED</name>
<dbReference type="EMBL" id="CAKOGL010000010">
    <property type="protein sequence ID" value="CAH2091056.1"/>
    <property type="molecule type" value="Genomic_DNA"/>
</dbReference>
<feature type="transmembrane region" description="Helical" evidence="2">
    <location>
        <begin position="36"/>
        <end position="58"/>
    </location>
</feature>
<accession>A0AAU9TZ65</accession>
<keyword evidence="4" id="KW-1185">Reference proteome</keyword>
<protein>
    <submittedName>
        <fullName evidence="3">Uncharacterized protein</fullName>
    </submittedName>
</protein>
<evidence type="ECO:0000256" key="2">
    <source>
        <dbReference type="SAM" id="Phobius"/>
    </source>
</evidence>
<gene>
    <name evidence="3" type="ORF">EEDITHA_LOCUS6953</name>
</gene>
<evidence type="ECO:0000256" key="1">
    <source>
        <dbReference type="SAM" id="MobiDB-lite"/>
    </source>
</evidence>
<evidence type="ECO:0000313" key="4">
    <source>
        <dbReference type="Proteomes" id="UP001153954"/>
    </source>
</evidence>
<comment type="caution">
    <text evidence="3">The sequence shown here is derived from an EMBL/GenBank/DDBJ whole genome shotgun (WGS) entry which is preliminary data.</text>
</comment>
<dbReference type="Proteomes" id="UP001153954">
    <property type="component" value="Unassembled WGS sequence"/>
</dbReference>
<organism evidence="3 4">
    <name type="scientific">Euphydryas editha</name>
    <name type="common">Edith's checkerspot</name>
    <dbReference type="NCBI Taxonomy" id="104508"/>
    <lineage>
        <taxon>Eukaryota</taxon>
        <taxon>Metazoa</taxon>
        <taxon>Ecdysozoa</taxon>
        <taxon>Arthropoda</taxon>
        <taxon>Hexapoda</taxon>
        <taxon>Insecta</taxon>
        <taxon>Pterygota</taxon>
        <taxon>Neoptera</taxon>
        <taxon>Endopterygota</taxon>
        <taxon>Lepidoptera</taxon>
        <taxon>Glossata</taxon>
        <taxon>Ditrysia</taxon>
        <taxon>Papilionoidea</taxon>
        <taxon>Nymphalidae</taxon>
        <taxon>Nymphalinae</taxon>
        <taxon>Euphydryas</taxon>
    </lineage>
</organism>
<reference evidence="3" key="1">
    <citation type="submission" date="2022-03" db="EMBL/GenBank/DDBJ databases">
        <authorList>
            <person name="Tunstrom K."/>
        </authorList>
    </citation>
    <scope>NUCLEOTIDE SEQUENCE</scope>
</reference>
<keyword evidence="2" id="KW-1133">Transmembrane helix</keyword>
<dbReference type="AlphaFoldDB" id="A0AAU9TZ65"/>
<keyword evidence="2" id="KW-0812">Transmembrane</keyword>
<evidence type="ECO:0000313" key="3">
    <source>
        <dbReference type="EMBL" id="CAH2091056.1"/>
    </source>
</evidence>
<sequence>MADIISDDDDDYQNPLYGLDKTPKTRNDLDFSRIDILTYFCIIRLDCSSCLFLILYSMNHKFSFDDKKRRRGTRNGEDGSFVDAASGAKSRGRRGHRPAPAQTLPSPPPTPFGETISLKNPPARRIIEVNLDNLSRRLYRRVGAPGVHIHNR</sequence>
<keyword evidence="2" id="KW-0472">Membrane</keyword>
<feature type="region of interest" description="Disordered" evidence="1">
    <location>
        <begin position="66"/>
        <end position="117"/>
    </location>
</feature>
<proteinExistence type="predicted"/>